<evidence type="ECO:0000256" key="1">
    <source>
        <dbReference type="ARBA" id="ARBA00004123"/>
    </source>
</evidence>
<dbReference type="EMBL" id="CAUOFW020002556">
    <property type="protein sequence ID" value="CAK9154629.1"/>
    <property type="molecule type" value="Genomic_DNA"/>
</dbReference>
<keyword evidence="2" id="KW-0805">Transcription regulation</keyword>
<keyword evidence="8" id="KW-1185">Reference proteome</keyword>
<dbReference type="InterPro" id="IPR036638">
    <property type="entry name" value="HLH_DNA-bd_sf"/>
</dbReference>
<feature type="coiled-coil region" evidence="5">
    <location>
        <begin position="84"/>
        <end position="118"/>
    </location>
</feature>
<dbReference type="Pfam" id="PF00010">
    <property type="entry name" value="HLH"/>
    <property type="match status" value="1"/>
</dbReference>
<evidence type="ECO:0000313" key="7">
    <source>
        <dbReference type="EMBL" id="CAK9154629.1"/>
    </source>
</evidence>
<feature type="domain" description="BHLH" evidence="6">
    <location>
        <begin position="45"/>
        <end position="94"/>
    </location>
</feature>
<keyword evidence="4" id="KW-0539">Nucleus</keyword>
<dbReference type="AlphaFoldDB" id="A0ABC8SHS5"/>
<evidence type="ECO:0000313" key="8">
    <source>
        <dbReference type="Proteomes" id="UP001642360"/>
    </source>
</evidence>
<reference evidence="7 8" key="1">
    <citation type="submission" date="2024-02" db="EMBL/GenBank/DDBJ databases">
        <authorList>
            <person name="Vignale AGUSTIN F."/>
            <person name="Sosa J E."/>
            <person name="Modenutti C."/>
        </authorList>
    </citation>
    <scope>NUCLEOTIDE SEQUENCE [LARGE SCALE GENOMIC DNA]</scope>
</reference>
<sequence length="213" mass="24149">MKVGNDMFTVETTALNTFSNVIGLGHAYIRSHTNAREDMQPGQRASRVGRNEIERGRRMQMKAHFSRLASLIPTKERLALPSLLDQSTSYIRQLKQRLEELRKRREKLQGDRAVIEEQRDGLMLPVLAIREVGSALEINLITGVNQNCLLYEIFSVLREEGAEVLTASCSTVGSRTFYSIYSQALYSRIGIETSTISERLQDLVQPVARQFIC</sequence>
<gene>
    <name evidence="7" type="ORF">ILEXP_LOCUS22966</name>
</gene>
<keyword evidence="5" id="KW-0175">Coiled coil</keyword>
<dbReference type="InterPro" id="IPR011598">
    <property type="entry name" value="bHLH_dom"/>
</dbReference>
<dbReference type="GO" id="GO:0005634">
    <property type="term" value="C:nucleus"/>
    <property type="evidence" value="ECO:0007669"/>
    <property type="project" value="UniProtKB-SubCell"/>
</dbReference>
<name>A0ABC8SHS5_9AQUA</name>
<evidence type="ECO:0000256" key="2">
    <source>
        <dbReference type="ARBA" id="ARBA00023015"/>
    </source>
</evidence>
<proteinExistence type="predicted"/>
<comment type="subcellular location">
    <subcellularLocation>
        <location evidence="1">Nucleus</location>
    </subcellularLocation>
</comment>
<dbReference type="Gene3D" id="4.10.280.10">
    <property type="entry name" value="Helix-loop-helix DNA-binding domain"/>
    <property type="match status" value="1"/>
</dbReference>
<evidence type="ECO:0000256" key="4">
    <source>
        <dbReference type="ARBA" id="ARBA00023242"/>
    </source>
</evidence>
<dbReference type="SUPFAM" id="SSF47459">
    <property type="entry name" value="HLH, helix-loop-helix DNA-binding domain"/>
    <property type="match status" value="1"/>
</dbReference>
<accession>A0ABC8SHS5</accession>
<protein>
    <recommendedName>
        <fullName evidence="6">BHLH domain-containing protein</fullName>
    </recommendedName>
</protein>
<dbReference type="PANTHER" id="PTHR13935:SF46">
    <property type="entry name" value="TRANSCRIPTION FACTOR BHLH167-RELATED"/>
    <property type="match status" value="1"/>
</dbReference>
<evidence type="ECO:0000259" key="6">
    <source>
        <dbReference type="PROSITE" id="PS50888"/>
    </source>
</evidence>
<dbReference type="Proteomes" id="UP001642360">
    <property type="component" value="Unassembled WGS sequence"/>
</dbReference>
<evidence type="ECO:0000256" key="3">
    <source>
        <dbReference type="ARBA" id="ARBA00023163"/>
    </source>
</evidence>
<comment type="caution">
    <text evidence="7">The sequence shown here is derived from an EMBL/GenBank/DDBJ whole genome shotgun (WGS) entry which is preliminary data.</text>
</comment>
<dbReference type="GO" id="GO:0006355">
    <property type="term" value="P:regulation of DNA-templated transcription"/>
    <property type="evidence" value="ECO:0007669"/>
    <property type="project" value="UniProtKB-ARBA"/>
</dbReference>
<organism evidence="7 8">
    <name type="scientific">Ilex paraguariensis</name>
    <name type="common">yerba mate</name>
    <dbReference type="NCBI Taxonomy" id="185542"/>
    <lineage>
        <taxon>Eukaryota</taxon>
        <taxon>Viridiplantae</taxon>
        <taxon>Streptophyta</taxon>
        <taxon>Embryophyta</taxon>
        <taxon>Tracheophyta</taxon>
        <taxon>Spermatophyta</taxon>
        <taxon>Magnoliopsida</taxon>
        <taxon>eudicotyledons</taxon>
        <taxon>Gunneridae</taxon>
        <taxon>Pentapetalae</taxon>
        <taxon>asterids</taxon>
        <taxon>campanulids</taxon>
        <taxon>Aquifoliales</taxon>
        <taxon>Aquifoliaceae</taxon>
        <taxon>Ilex</taxon>
    </lineage>
</organism>
<keyword evidence="3" id="KW-0804">Transcription</keyword>
<dbReference type="InterPro" id="IPR015660">
    <property type="entry name" value="MASH1/Ascl1a-like"/>
</dbReference>
<dbReference type="PROSITE" id="PS50888">
    <property type="entry name" value="BHLH"/>
    <property type="match status" value="1"/>
</dbReference>
<evidence type="ECO:0000256" key="5">
    <source>
        <dbReference type="SAM" id="Coils"/>
    </source>
</evidence>
<dbReference type="SMART" id="SM00353">
    <property type="entry name" value="HLH"/>
    <property type="match status" value="1"/>
</dbReference>
<dbReference type="PANTHER" id="PTHR13935">
    <property type="entry name" value="ACHAETE-SCUTE TRANSCRIPTION FACTOR-RELATED"/>
    <property type="match status" value="1"/>
</dbReference>